<evidence type="ECO:0000256" key="2">
    <source>
        <dbReference type="ARBA" id="ARBA00006434"/>
    </source>
</evidence>
<dbReference type="InterPro" id="IPR001734">
    <property type="entry name" value="Na/solute_symporter"/>
</dbReference>
<evidence type="ECO:0000313" key="14">
    <source>
        <dbReference type="Proteomes" id="UP000240708"/>
    </source>
</evidence>
<dbReference type="CDD" id="cd10326">
    <property type="entry name" value="SLC5sbd_NIS-like"/>
    <property type="match status" value="1"/>
</dbReference>
<evidence type="ECO:0000256" key="1">
    <source>
        <dbReference type="ARBA" id="ARBA00004651"/>
    </source>
</evidence>
<dbReference type="PANTHER" id="PTHR42985">
    <property type="entry name" value="SODIUM-COUPLED MONOCARBOXYLATE TRANSPORTER"/>
    <property type="match status" value="1"/>
</dbReference>
<keyword evidence="9 12" id="KW-0472">Membrane</keyword>
<evidence type="ECO:0000256" key="5">
    <source>
        <dbReference type="ARBA" id="ARBA00022692"/>
    </source>
</evidence>
<dbReference type="GO" id="GO:0006814">
    <property type="term" value="P:sodium ion transport"/>
    <property type="evidence" value="ECO:0007669"/>
    <property type="project" value="UniProtKB-KW"/>
</dbReference>
<evidence type="ECO:0000256" key="8">
    <source>
        <dbReference type="ARBA" id="ARBA00023065"/>
    </source>
</evidence>
<evidence type="ECO:0000313" key="13">
    <source>
        <dbReference type="EMBL" id="PSL05651.1"/>
    </source>
</evidence>
<feature type="transmembrane region" description="Helical" evidence="12">
    <location>
        <begin position="55"/>
        <end position="74"/>
    </location>
</feature>
<keyword evidence="3" id="KW-0813">Transport</keyword>
<keyword evidence="7" id="KW-0915">Sodium</keyword>
<feature type="transmembrane region" description="Helical" evidence="12">
    <location>
        <begin position="442"/>
        <end position="458"/>
    </location>
</feature>
<dbReference type="EMBL" id="PYGF01000003">
    <property type="protein sequence ID" value="PSL05651.1"/>
    <property type="molecule type" value="Genomic_DNA"/>
</dbReference>
<comment type="subcellular location">
    <subcellularLocation>
        <location evidence="1">Cell membrane</location>
        <topology evidence="1">Multi-pass membrane protein</topology>
    </subcellularLocation>
</comment>
<dbReference type="PANTHER" id="PTHR42985:SF47">
    <property type="entry name" value="INTEGRAL MEMBRANE TRANSPORT PROTEIN"/>
    <property type="match status" value="1"/>
</dbReference>
<evidence type="ECO:0000256" key="6">
    <source>
        <dbReference type="ARBA" id="ARBA00022989"/>
    </source>
</evidence>
<keyword evidence="8" id="KW-0406">Ion transport</keyword>
<keyword evidence="6 12" id="KW-1133">Transmembrane helix</keyword>
<evidence type="ECO:0000256" key="11">
    <source>
        <dbReference type="RuleBase" id="RU362091"/>
    </source>
</evidence>
<feature type="transmembrane region" description="Helical" evidence="12">
    <location>
        <begin position="131"/>
        <end position="158"/>
    </location>
</feature>
<dbReference type="AlphaFoldDB" id="A0A2P8E864"/>
<evidence type="ECO:0000256" key="9">
    <source>
        <dbReference type="ARBA" id="ARBA00023136"/>
    </source>
</evidence>
<feature type="transmembrane region" description="Helical" evidence="12">
    <location>
        <begin position="470"/>
        <end position="489"/>
    </location>
</feature>
<feature type="transmembrane region" description="Helical" evidence="12">
    <location>
        <begin position="17"/>
        <end position="35"/>
    </location>
</feature>
<organism evidence="13 14">
    <name type="scientific">Cecembia rubra</name>
    <dbReference type="NCBI Taxonomy" id="1485585"/>
    <lineage>
        <taxon>Bacteria</taxon>
        <taxon>Pseudomonadati</taxon>
        <taxon>Bacteroidota</taxon>
        <taxon>Cytophagia</taxon>
        <taxon>Cytophagales</taxon>
        <taxon>Cyclobacteriaceae</taxon>
        <taxon>Cecembia</taxon>
    </lineage>
</organism>
<evidence type="ECO:0000256" key="4">
    <source>
        <dbReference type="ARBA" id="ARBA00022475"/>
    </source>
</evidence>
<comment type="caution">
    <text evidence="13">The sequence shown here is derived from an EMBL/GenBank/DDBJ whole genome shotgun (WGS) entry which is preliminary data.</text>
</comment>
<sequence length="493" mass="55855">MDNLASCSPFDNMDSKLVLFVITSYFALLFLISWFTSRKVSSETFFTGDRQSPWFLVAFGMIGASLSGVTFISVPGEIGNSQFHYFQVVLGYTLGYFTIAKVLLPLYYRLNLVSIYSYLEERFGFWSYKTGAFFFILSRTLGSSIRVFLVAGVLQLILFDSWGVPFWVSVLITVSLIWLYTHRGGIKTVVWTDTLQTLFMLLAVLVSIYLVAKDLGIFGLQELVATVAADSRSEIFNWNWQSGTNFFKQFASGAFITIVMTGLDQDMMQKNLTCRNIGDAQKNMFWFTIILVFVNLLFLSLGVLLYQYAEIKGLAIPSRTDDLYPFLATQHFTAFAGIIFVLGITAAAYSSADSTLTALTTSFCFDFLEIEKKYPKEKQVAVRKKVHLGFTMLMFLVILIFRWINDQSVINAVFIIAGYTYGPLLGLYSFGLFTRWNINDKLVPYLAISAPVLAFVISQNSEKLLWGYKFGFEILILNGLLMFLGLCLIRRKN</sequence>
<keyword evidence="14" id="KW-1185">Reference proteome</keyword>
<feature type="transmembrane region" description="Helical" evidence="12">
    <location>
        <begin position="284"/>
        <end position="308"/>
    </location>
</feature>
<feature type="transmembrane region" description="Helical" evidence="12">
    <location>
        <begin position="328"/>
        <end position="349"/>
    </location>
</feature>
<dbReference type="Pfam" id="PF00474">
    <property type="entry name" value="SSF"/>
    <property type="match status" value="1"/>
</dbReference>
<feature type="transmembrane region" description="Helical" evidence="12">
    <location>
        <begin position="410"/>
        <end position="430"/>
    </location>
</feature>
<keyword evidence="5 12" id="KW-0812">Transmembrane</keyword>
<evidence type="ECO:0000256" key="10">
    <source>
        <dbReference type="ARBA" id="ARBA00023201"/>
    </source>
</evidence>
<reference evidence="13 14" key="1">
    <citation type="submission" date="2018-03" db="EMBL/GenBank/DDBJ databases">
        <title>Genomic Encyclopedia of Archaeal and Bacterial Type Strains, Phase II (KMG-II): from individual species to whole genera.</title>
        <authorList>
            <person name="Goeker M."/>
        </authorList>
    </citation>
    <scope>NUCLEOTIDE SEQUENCE [LARGE SCALE GENOMIC DNA]</scope>
    <source>
        <strain evidence="13 14">DSM 28057</strain>
    </source>
</reference>
<dbReference type="GO" id="GO:0005886">
    <property type="term" value="C:plasma membrane"/>
    <property type="evidence" value="ECO:0007669"/>
    <property type="project" value="UniProtKB-SubCell"/>
</dbReference>
<comment type="similarity">
    <text evidence="2 11">Belongs to the sodium:solute symporter (SSF) (TC 2.A.21) family.</text>
</comment>
<gene>
    <name evidence="13" type="ORF">CLV48_103165</name>
</gene>
<feature type="transmembrane region" description="Helical" evidence="12">
    <location>
        <begin position="386"/>
        <end position="404"/>
    </location>
</feature>
<dbReference type="Gene3D" id="1.20.1730.10">
    <property type="entry name" value="Sodium/glucose cotransporter"/>
    <property type="match status" value="1"/>
</dbReference>
<evidence type="ECO:0000256" key="12">
    <source>
        <dbReference type="SAM" id="Phobius"/>
    </source>
</evidence>
<dbReference type="InterPro" id="IPR038377">
    <property type="entry name" value="Na/Glc_symporter_sf"/>
</dbReference>
<feature type="transmembrane region" description="Helical" evidence="12">
    <location>
        <begin position="246"/>
        <end position="263"/>
    </location>
</feature>
<feature type="transmembrane region" description="Helical" evidence="12">
    <location>
        <begin position="164"/>
        <end position="181"/>
    </location>
</feature>
<dbReference type="InterPro" id="IPR051163">
    <property type="entry name" value="Sodium:Solute_Symporter_SSF"/>
</dbReference>
<protein>
    <submittedName>
        <fullName evidence="13">SSS family transporter</fullName>
    </submittedName>
</protein>
<evidence type="ECO:0000256" key="3">
    <source>
        <dbReference type="ARBA" id="ARBA00022448"/>
    </source>
</evidence>
<proteinExistence type="inferred from homology"/>
<accession>A0A2P8E864</accession>
<feature type="transmembrane region" description="Helical" evidence="12">
    <location>
        <begin position="193"/>
        <end position="212"/>
    </location>
</feature>
<keyword evidence="10" id="KW-0739">Sodium transport</keyword>
<evidence type="ECO:0000256" key="7">
    <source>
        <dbReference type="ARBA" id="ARBA00023053"/>
    </source>
</evidence>
<keyword evidence="4" id="KW-1003">Cell membrane</keyword>
<dbReference type="GO" id="GO:0015293">
    <property type="term" value="F:symporter activity"/>
    <property type="evidence" value="ECO:0007669"/>
    <property type="project" value="TreeGrafter"/>
</dbReference>
<dbReference type="Proteomes" id="UP000240708">
    <property type="component" value="Unassembled WGS sequence"/>
</dbReference>
<dbReference type="PROSITE" id="PS50283">
    <property type="entry name" value="NA_SOLUT_SYMP_3"/>
    <property type="match status" value="1"/>
</dbReference>
<feature type="transmembrane region" description="Helical" evidence="12">
    <location>
        <begin position="86"/>
        <end position="110"/>
    </location>
</feature>
<name>A0A2P8E864_9BACT</name>